<feature type="transmembrane region" description="Helical" evidence="8">
    <location>
        <begin position="306"/>
        <end position="324"/>
    </location>
</feature>
<dbReference type="PANTHER" id="PTHR33908">
    <property type="entry name" value="MANNOSYLTRANSFERASE YKCB-RELATED"/>
    <property type="match status" value="1"/>
</dbReference>
<evidence type="ECO:0008006" key="10">
    <source>
        <dbReference type="Google" id="ProtNLM"/>
    </source>
</evidence>
<sequence>MYELRAPSPPPVRELTGPAPRPSPRLLPCLVAVALVSVAVQLAFVIPGSGLGWDETVYVSQAGGDTPAAFFSAPRARGISYLVAPVAALTASTTALRIYLLLLSAAALVGAFRVWRTLVPGRVLVCAAALFATLWPALFYGSMAMPNLWCALGSLAATGWVARALLRGAGWAELLGAGAATALVVLMRPADGVWLALPLLLVTVVRPRMFAALAIGLLAGAAPWTVEAFAHYGGPLTRIHRASEIQGGLGWNLAVDDQAKALEGRTLCRPCTIPWKRPGTTVWWALLPFLAAGGAVVARRAGRGRVILLATGTAVSLAVPYLFLIEYAAPRFLLPAYALFSLPVAECLVRLYAWARRPAGRPGRTVAAQWRVVALGAVLAAHLVVQLQVTSRVSASSHSTTADFEAVAAALHRNGIRPPCVISGDQAVPIAYYAGCASQQTAGHDRSITPVGLREAARRVPTAVLVSGGGPRPAYAPAGPPVFLAETRDAGPYSGYLFPPPDRPGPVRPGS</sequence>
<dbReference type="InterPro" id="IPR050297">
    <property type="entry name" value="LipidA_mod_glycosyltrf_83"/>
</dbReference>
<gene>
    <name evidence="9" type="ORF">OG398_31205</name>
</gene>
<evidence type="ECO:0000313" key="9">
    <source>
        <dbReference type="EMBL" id="WTW72414.1"/>
    </source>
</evidence>
<name>A0AAU2VYH3_9ACTN</name>
<feature type="transmembrane region" description="Helical" evidence="8">
    <location>
        <begin position="98"/>
        <end position="115"/>
    </location>
</feature>
<protein>
    <recommendedName>
        <fullName evidence="10">Integral membrane protein</fullName>
    </recommendedName>
</protein>
<keyword evidence="5 8" id="KW-0812">Transmembrane</keyword>
<evidence type="ECO:0000256" key="3">
    <source>
        <dbReference type="ARBA" id="ARBA00022676"/>
    </source>
</evidence>
<feature type="transmembrane region" description="Helical" evidence="8">
    <location>
        <begin position="121"/>
        <end position="141"/>
    </location>
</feature>
<keyword evidence="4" id="KW-0808">Transferase</keyword>
<evidence type="ECO:0000256" key="2">
    <source>
        <dbReference type="ARBA" id="ARBA00022475"/>
    </source>
</evidence>
<accession>A0AAU2VYH3</accession>
<evidence type="ECO:0000256" key="6">
    <source>
        <dbReference type="ARBA" id="ARBA00022989"/>
    </source>
</evidence>
<evidence type="ECO:0000256" key="8">
    <source>
        <dbReference type="SAM" id="Phobius"/>
    </source>
</evidence>
<comment type="subcellular location">
    <subcellularLocation>
        <location evidence="1">Cell membrane</location>
        <topology evidence="1">Multi-pass membrane protein</topology>
    </subcellularLocation>
</comment>
<evidence type="ECO:0000256" key="5">
    <source>
        <dbReference type="ARBA" id="ARBA00022692"/>
    </source>
</evidence>
<reference evidence="9" key="1">
    <citation type="submission" date="2022-10" db="EMBL/GenBank/DDBJ databases">
        <title>The complete genomes of actinobacterial strains from the NBC collection.</title>
        <authorList>
            <person name="Joergensen T.S."/>
            <person name="Alvarez Arevalo M."/>
            <person name="Sterndorff E.B."/>
            <person name="Faurdal D."/>
            <person name="Vuksanovic O."/>
            <person name="Mourched A.-S."/>
            <person name="Charusanti P."/>
            <person name="Shaw S."/>
            <person name="Blin K."/>
            <person name="Weber T."/>
        </authorList>
    </citation>
    <scope>NUCLEOTIDE SEQUENCE</scope>
    <source>
        <strain evidence="9">NBC_00008</strain>
    </source>
</reference>
<keyword evidence="6 8" id="KW-1133">Transmembrane helix</keyword>
<feature type="transmembrane region" description="Helical" evidence="8">
    <location>
        <begin position="282"/>
        <end position="299"/>
    </location>
</feature>
<keyword evidence="3" id="KW-0328">Glycosyltransferase</keyword>
<feature type="transmembrane region" description="Helical" evidence="8">
    <location>
        <begin position="336"/>
        <end position="355"/>
    </location>
</feature>
<dbReference type="GO" id="GO:0016763">
    <property type="term" value="F:pentosyltransferase activity"/>
    <property type="evidence" value="ECO:0007669"/>
    <property type="project" value="TreeGrafter"/>
</dbReference>
<keyword evidence="7 8" id="KW-0472">Membrane</keyword>
<keyword evidence="2" id="KW-1003">Cell membrane</keyword>
<organism evidence="9">
    <name type="scientific">Streptomyces sp. NBC_00008</name>
    <dbReference type="NCBI Taxonomy" id="2903610"/>
    <lineage>
        <taxon>Bacteria</taxon>
        <taxon>Bacillati</taxon>
        <taxon>Actinomycetota</taxon>
        <taxon>Actinomycetes</taxon>
        <taxon>Kitasatosporales</taxon>
        <taxon>Streptomycetaceae</taxon>
        <taxon>Streptomyces</taxon>
    </lineage>
</organism>
<evidence type="ECO:0000256" key="4">
    <source>
        <dbReference type="ARBA" id="ARBA00022679"/>
    </source>
</evidence>
<evidence type="ECO:0000256" key="1">
    <source>
        <dbReference type="ARBA" id="ARBA00004651"/>
    </source>
</evidence>
<proteinExistence type="predicted"/>
<dbReference type="PANTHER" id="PTHR33908:SF11">
    <property type="entry name" value="MEMBRANE PROTEIN"/>
    <property type="match status" value="1"/>
</dbReference>
<dbReference type="AlphaFoldDB" id="A0AAU2VYH3"/>
<dbReference type="GO" id="GO:0009103">
    <property type="term" value="P:lipopolysaccharide biosynthetic process"/>
    <property type="evidence" value="ECO:0007669"/>
    <property type="project" value="UniProtKB-ARBA"/>
</dbReference>
<dbReference type="GO" id="GO:0005886">
    <property type="term" value="C:plasma membrane"/>
    <property type="evidence" value="ECO:0007669"/>
    <property type="project" value="UniProtKB-SubCell"/>
</dbReference>
<dbReference type="EMBL" id="CP108313">
    <property type="protein sequence ID" value="WTW72414.1"/>
    <property type="molecule type" value="Genomic_DNA"/>
</dbReference>
<evidence type="ECO:0000256" key="7">
    <source>
        <dbReference type="ARBA" id="ARBA00023136"/>
    </source>
</evidence>
<feature type="transmembrane region" description="Helical" evidence="8">
    <location>
        <begin position="25"/>
        <end position="46"/>
    </location>
</feature>